<organism evidence="2 3">
    <name type="scientific">Coniella lustricola</name>
    <dbReference type="NCBI Taxonomy" id="2025994"/>
    <lineage>
        <taxon>Eukaryota</taxon>
        <taxon>Fungi</taxon>
        <taxon>Dikarya</taxon>
        <taxon>Ascomycota</taxon>
        <taxon>Pezizomycotina</taxon>
        <taxon>Sordariomycetes</taxon>
        <taxon>Sordariomycetidae</taxon>
        <taxon>Diaporthales</taxon>
        <taxon>Schizoparmaceae</taxon>
        <taxon>Coniella</taxon>
    </lineage>
</organism>
<dbReference type="Gene3D" id="3.40.50.720">
    <property type="entry name" value="NAD(P)-binding Rossmann-like Domain"/>
    <property type="match status" value="1"/>
</dbReference>
<dbReference type="SUPFAM" id="SSF51735">
    <property type="entry name" value="NAD(P)-binding Rossmann-fold domains"/>
    <property type="match status" value="1"/>
</dbReference>
<evidence type="ECO:0000313" key="3">
    <source>
        <dbReference type="Proteomes" id="UP000241462"/>
    </source>
</evidence>
<dbReference type="InterPro" id="IPR002347">
    <property type="entry name" value="SDR_fam"/>
</dbReference>
<dbReference type="Proteomes" id="UP000241462">
    <property type="component" value="Unassembled WGS sequence"/>
</dbReference>
<dbReference type="GO" id="GO:0016491">
    <property type="term" value="F:oxidoreductase activity"/>
    <property type="evidence" value="ECO:0007669"/>
    <property type="project" value="UniProtKB-KW"/>
</dbReference>
<gene>
    <name evidence="2" type="ORF">BD289DRAFT_479726</name>
</gene>
<dbReference type="Pfam" id="PF00106">
    <property type="entry name" value="adh_short"/>
    <property type="match status" value="1"/>
</dbReference>
<dbReference type="PRINTS" id="PR00081">
    <property type="entry name" value="GDHRDH"/>
</dbReference>
<accession>A0A2T3AI95</accession>
<dbReference type="STRING" id="2025994.A0A2T3AI95"/>
<proteinExistence type="predicted"/>
<evidence type="ECO:0000256" key="1">
    <source>
        <dbReference type="ARBA" id="ARBA00023002"/>
    </source>
</evidence>
<protein>
    <recommendedName>
        <fullName evidence="4">Short-chain dehydrogenase</fullName>
    </recommendedName>
</protein>
<dbReference type="PANTHER" id="PTHR43157">
    <property type="entry name" value="PHOSPHATIDYLINOSITOL-GLYCAN BIOSYNTHESIS CLASS F PROTEIN-RELATED"/>
    <property type="match status" value="1"/>
</dbReference>
<dbReference type="EMBL" id="KZ678386">
    <property type="protein sequence ID" value="PSR99154.1"/>
    <property type="molecule type" value="Genomic_DNA"/>
</dbReference>
<dbReference type="PANTHER" id="PTHR43157:SF31">
    <property type="entry name" value="PHOSPHATIDYLINOSITOL-GLYCAN BIOSYNTHESIS CLASS F PROTEIN"/>
    <property type="match status" value="1"/>
</dbReference>
<keyword evidence="1" id="KW-0560">Oxidoreductase</keyword>
<evidence type="ECO:0008006" key="4">
    <source>
        <dbReference type="Google" id="ProtNLM"/>
    </source>
</evidence>
<dbReference type="InParanoid" id="A0A2T3AI95"/>
<dbReference type="OrthoDB" id="542013at2759"/>
<name>A0A2T3AI95_9PEZI</name>
<reference evidence="2 3" key="1">
    <citation type="journal article" date="2018" name="Mycol. Prog.">
        <title>Coniella lustricola, a new species from submerged detritus.</title>
        <authorList>
            <person name="Raudabaugh D.B."/>
            <person name="Iturriaga T."/>
            <person name="Carver A."/>
            <person name="Mondo S."/>
            <person name="Pangilinan J."/>
            <person name="Lipzen A."/>
            <person name="He G."/>
            <person name="Amirebrahimi M."/>
            <person name="Grigoriev I.V."/>
            <person name="Miller A.N."/>
        </authorList>
    </citation>
    <scope>NUCLEOTIDE SEQUENCE [LARGE SCALE GENOMIC DNA]</scope>
    <source>
        <strain evidence="2 3">B22-T-1</strain>
    </source>
</reference>
<keyword evidence="3" id="KW-1185">Reference proteome</keyword>
<dbReference type="InterPro" id="IPR036291">
    <property type="entry name" value="NAD(P)-bd_dom_sf"/>
</dbReference>
<evidence type="ECO:0000313" key="2">
    <source>
        <dbReference type="EMBL" id="PSR99154.1"/>
    </source>
</evidence>
<sequence>MADTPAAHRHSLSWLTDAGYFNIPVWYPLHFLTTQLRPLPYQTASYQGKTVIVTGGNVGLGLEAARHFCSLGASRVILACRDVDKGDTARESLLSTLAASASSTNKPTSIEVWQVDLTSFQSVKDFCRQVESQLDRLDVVVENAGIAIGSYVEADGGHESTIAINVVSTFLMAFLLLPLMRRTASRFNVEPRLVIVSSDAHMFARFDERKQPSIFEALKGKENMNEDRYNTSKLLSICIVREMAARMSPADPVIVNCLNPGFCRTELFRHNTFPLNYIVRCTLRLLGRTSEMGSRTLVMAAAAGRESHGQYMDSCVVREPSKLVTGKAEPQLQSRIYTELVDILDSIEPGISKLVSVVGQAG</sequence>
<dbReference type="AlphaFoldDB" id="A0A2T3AI95"/>